<evidence type="ECO:0000313" key="3">
    <source>
        <dbReference type="Proteomes" id="UP001295444"/>
    </source>
</evidence>
<accession>A0AAD1TBA5</accession>
<dbReference type="EMBL" id="OW240922">
    <property type="protein sequence ID" value="CAH2321162.1"/>
    <property type="molecule type" value="Genomic_DNA"/>
</dbReference>
<sequence>MVGASPQTMPQGLRESTPTRLDAIFMKFWRMLEERQMSANKQCYSPPVTYGSTPDAKQRKKSPHLIVQGPTGGWRKVRCPDATIPRCESQRRRSKATATTKPTHLRSHTKLQPTRRTTTTILKARRSAGHCRHALDVTYCQNTTHTLGGIISVVWKSNTKEDRYPR</sequence>
<name>A0AAD1TBA5_PELCU</name>
<feature type="region of interest" description="Disordered" evidence="1">
    <location>
        <begin position="88"/>
        <end position="113"/>
    </location>
</feature>
<feature type="region of interest" description="Disordered" evidence="1">
    <location>
        <begin position="43"/>
        <end position="72"/>
    </location>
</feature>
<organism evidence="2 3">
    <name type="scientific">Pelobates cultripes</name>
    <name type="common">Western spadefoot toad</name>
    <dbReference type="NCBI Taxonomy" id="61616"/>
    <lineage>
        <taxon>Eukaryota</taxon>
        <taxon>Metazoa</taxon>
        <taxon>Chordata</taxon>
        <taxon>Craniata</taxon>
        <taxon>Vertebrata</taxon>
        <taxon>Euteleostomi</taxon>
        <taxon>Amphibia</taxon>
        <taxon>Batrachia</taxon>
        <taxon>Anura</taxon>
        <taxon>Pelobatoidea</taxon>
        <taxon>Pelobatidae</taxon>
        <taxon>Pelobates</taxon>
    </lineage>
</organism>
<evidence type="ECO:0000313" key="2">
    <source>
        <dbReference type="EMBL" id="CAH2321162.1"/>
    </source>
</evidence>
<keyword evidence="3" id="KW-1185">Reference proteome</keyword>
<reference evidence="2" key="1">
    <citation type="submission" date="2022-03" db="EMBL/GenBank/DDBJ databases">
        <authorList>
            <person name="Alioto T."/>
            <person name="Alioto T."/>
            <person name="Gomez Garrido J."/>
        </authorList>
    </citation>
    <scope>NUCLEOTIDE SEQUENCE</scope>
</reference>
<proteinExistence type="predicted"/>
<protein>
    <submittedName>
        <fullName evidence="2">Uncharacterized protein</fullName>
    </submittedName>
</protein>
<gene>
    <name evidence="2" type="ORF">PECUL_23A023683</name>
</gene>
<dbReference type="AlphaFoldDB" id="A0AAD1TBA5"/>
<dbReference type="Proteomes" id="UP001295444">
    <property type="component" value="Chromosome 11"/>
</dbReference>
<evidence type="ECO:0000256" key="1">
    <source>
        <dbReference type="SAM" id="MobiDB-lite"/>
    </source>
</evidence>